<accession>A0A1F8F8S1</accession>
<evidence type="ECO:0000256" key="1">
    <source>
        <dbReference type="SAM" id="MobiDB-lite"/>
    </source>
</evidence>
<protein>
    <submittedName>
        <fullName evidence="3">Uncharacterized protein</fullName>
    </submittedName>
</protein>
<dbReference type="EMBL" id="MGJP01000058">
    <property type="protein sequence ID" value="OGN08636.1"/>
    <property type="molecule type" value="Genomic_DNA"/>
</dbReference>
<evidence type="ECO:0000313" key="4">
    <source>
        <dbReference type="Proteomes" id="UP000177167"/>
    </source>
</evidence>
<keyword evidence="2" id="KW-0812">Transmembrane</keyword>
<comment type="caution">
    <text evidence="3">The sequence shown here is derived from an EMBL/GenBank/DDBJ whole genome shotgun (WGS) entry which is preliminary data.</text>
</comment>
<evidence type="ECO:0000313" key="3">
    <source>
        <dbReference type="EMBL" id="OGN08636.1"/>
    </source>
</evidence>
<organism evidence="3 4">
    <name type="scientific">Candidatus Yanofskybacteria bacterium RIFCSPHIGHO2_02_FULL_41_11</name>
    <dbReference type="NCBI Taxonomy" id="1802675"/>
    <lineage>
        <taxon>Bacteria</taxon>
        <taxon>Candidatus Yanofskyibacteriota</taxon>
    </lineage>
</organism>
<proteinExistence type="predicted"/>
<keyword evidence="2" id="KW-1133">Transmembrane helix</keyword>
<sequence>MRREKAMTVKPVRKRSWIKLILKLSFLAIFTALTSAVIFTVVNFCEHADRFILYLKIGDSDGTKRELEKLHYFYALSEKWKVQWLADRYLFNDAYFYQVADISLIEDWEKVKEALKDRLDDPRSYPYGIAKFRQAQAKYRATHKIEAPLNFVMTEVREDFERDLRNCLKASEYLKCWDRVFNYDLAGNKKDAEEALRQPKMPPEYILGPLKKKLLLGGEPPTGKPPGGEKLDEKKPGSGGLRKRP</sequence>
<reference evidence="3 4" key="1">
    <citation type="journal article" date="2016" name="Nat. Commun.">
        <title>Thousands of microbial genomes shed light on interconnected biogeochemical processes in an aquifer system.</title>
        <authorList>
            <person name="Anantharaman K."/>
            <person name="Brown C.T."/>
            <person name="Hug L.A."/>
            <person name="Sharon I."/>
            <person name="Castelle C.J."/>
            <person name="Probst A.J."/>
            <person name="Thomas B.C."/>
            <person name="Singh A."/>
            <person name="Wilkins M.J."/>
            <person name="Karaoz U."/>
            <person name="Brodie E.L."/>
            <person name="Williams K.H."/>
            <person name="Hubbard S.S."/>
            <person name="Banfield J.F."/>
        </authorList>
    </citation>
    <scope>NUCLEOTIDE SEQUENCE [LARGE SCALE GENOMIC DNA]</scope>
</reference>
<dbReference type="Proteomes" id="UP000177167">
    <property type="component" value="Unassembled WGS sequence"/>
</dbReference>
<dbReference type="AlphaFoldDB" id="A0A1F8F8S1"/>
<feature type="transmembrane region" description="Helical" evidence="2">
    <location>
        <begin position="20"/>
        <end position="42"/>
    </location>
</feature>
<feature type="region of interest" description="Disordered" evidence="1">
    <location>
        <begin position="212"/>
        <end position="245"/>
    </location>
</feature>
<evidence type="ECO:0000256" key="2">
    <source>
        <dbReference type="SAM" id="Phobius"/>
    </source>
</evidence>
<gene>
    <name evidence="3" type="ORF">A3J46_02960</name>
</gene>
<name>A0A1F8F8S1_9BACT</name>
<feature type="compositionally biased region" description="Basic and acidic residues" evidence="1">
    <location>
        <begin position="227"/>
        <end position="236"/>
    </location>
</feature>
<keyword evidence="2" id="KW-0472">Membrane</keyword>